<evidence type="ECO:0000313" key="2">
    <source>
        <dbReference type="EMBL" id="GBP87673.1"/>
    </source>
</evidence>
<evidence type="ECO:0000256" key="1">
    <source>
        <dbReference type="SAM" id="MobiDB-lite"/>
    </source>
</evidence>
<dbReference type="EMBL" id="BGZK01001875">
    <property type="protein sequence ID" value="GBP87673.1"/>
    <property type="molecule type" value="Genomic_DNA"/>
</dbReference>
<gene>
    <name evidence="2" type="ORF">EVAR_38159_1</name>
</gene>
<sequence>MNGTAVYNGKRWRPYFRRCVFFNSSRYHCRRVRSPLRPAAFPSYTYYFAGEVPIQEYGDLSPYVHPSPQTSERSEETDGLTDE</sequence>
<dbReference type="AlphaFoldDB" id="A0A4C1ZKH1"/>
<keyword evidence="3" id="KW-1185">Reference proteome</keyword>
<feature type="region of interest" description="Disordered" evidence="1">
    <location>
        <begin position="59"/>
        <end position="83"/>
    </location>
</feature>
<protein>
    <submittedName>
        <fullName evidence="2">Uncharacterized protein</fullName>
    </submittedName>
</protein>
<reference evidence="2 3" key="1">
    <citation type="journal article" date="2019" name="Commun. Biol.">
        <title>The bagworm genome reveals a unique fibroin gene that provides high tensile strength.</title>
        <authorList>
            <person name="Kono N."/>
            <person name="Nakamura H."/>
            <person name="Ohtoshi R."/>
            <person name="Tomita M."/>
            <person name="Numata K."/>
            <person name="Arakawa K."/>
        </authorList>
    </citation>
    <scope>NUCLEOTIDE SEQUENCE [LARGE SCALE GENOMIC DNA]</scope>
</reference>
<proteinExistence type="predicted"/>
<name>A0A4C1ZKH1_EUMVA</name>
<evidence type="ECO:0000313" key="3">
    <source>
        <dbReference type="Proteomes" id="UP000299102"/>
    </source>
</evidence>
<comment type="caution">
    <text evidence="2">The sequence shown here is derived from an EMBL/GenBank/DDBJ whole genome shotgun (WGS) entry which is preliminary data.</text>
</comment>
<accession>A0A4C1ZKH1</accession>
<organism evidence="2 3">
    <name type="scientific">Eumeta variegata</name>
    <name type="common">Bagworm moth</name>
    <name type="synonym">Eumeta japonica</name>
    <dbReference type="NCBI Taxonomy" id="151549"/>
    <lineage>
        <taxon>Eukaryota</taxon>
        <taxon>Metazoa</taxon>
        <taxon>Ecdysozoa</taxon>
        <taxon>Arthropoda</taxon>
        <taxon>Hexapoda</taxon>
        <taxon>Insecta</taxon>
        <taxon>Pterygota</taxon>
        <taxon>Neoptera</taxon>
        <taxon>Endopterygota</taxon>
        <taxon>Lepidoptera</taxon>
        <taxon>Glossata</taxon>
        <taxon>Ditrysia</taxon>
        <taxon>Tineoidea</taxon>
        <taxon>Psychidae</taxon>
        <taxon>Oiketicinae</taxon>
        <taxon>Eumeta</taxon>
    </lineage>
</organism>
<dbReference type="Proteomes" id="UP000299102">
    <property type="component" value="Unassembled WGS sequence"/>
</dbReference>